<dbReference type="Proteomes" id="UP001432322">
    <property type="component" value="Unassembled WGS sequence"/>
</dbReference>
<proteinExistence type="predicted"/>
<accession>A0AAV5WVK3</accession>
<protein>
    <recommendedName>
        <fullName evidence="4">G protein-coupled receptor</fullName>
    </recommendedName>
</protein>
<keyword evidence="1" id="KW-1133">Transmembrane helix</keyword>
<gene>
    <name evidence="2" type="ORF">PFISCL1PPCAC_26852</name>
</gene>
<keyword evidence="1" id="KW-0812">Transmembrane</keyword>
<evidence type="ECO:0000313" key="2">
    <source>
        <dbReference type="EMBL" id="GMT35555.1"/>
    </source>
</evidence>
<keyword evidence="3" id="KW-1185">Reference proteome</keyword>
<dbReference type="PANTHER" id="PTHR31552">
    <property type="entry name" value="SERPENTINE RECEPTOR CLASS GAMMA"/>
    <property type="match status" value="1"/>
</dbReference>
<dbReference type="EMBL" id="BTSY01000007">
    <property type="protein sequence ID" value="GMT35555.1"/>
    <property type="molecule type" value="Genomic_DNA"/>
</dbReference>
<dbReference type="AlphaFoldDB" id="A0AAV5WVK3"/>
<comment type="caution">
    <text evidence="2">The sequence shown here is derived from an EMBL/GenBank/DDBJ whole genome shotgun (WGS) entry which is preliminary data.</text>
</comment>
<keyword evidence="1" id="KW-0472">Membrane</keyword>
<dbReference type="Pfam" id="PF10323">
    <property type="entry name" value="7TM_GPCR_Srv"/>
    <property type="match status" value="1"/>
</dbReference>
<sequence>FLEEVPDLMLSTLYLYMLVRIKFSSDQNFKTPFFTLFVSTGLCGLISVVSHICIAKFTYNEHMLWAFQLAWIINYMGAIGSTIGKLLIVVHRFEVLRSVELKENVSFFTYFFLLY</sequence>
<reference evidence="2" key="1">
    <citation type="submission" date="2023-10" db="EMBL/GenBank/DDBJ databases">
        <title>Genome assembly of Pristionchus species.</title>
        <authorList>
            <person name="Yoshida K."/>
            <person name="Sommer R.J."/>
        </authorList>
    </citation>
    <scope>NUCLEOTIDE SEQUENCE</scope>
    <source>
        <strain evidence="2">RS5133</strain>
    </source>
</reference>
<feature type="transmembrane region" description="Helical" evidence="1">
    <location>
        <begin position="65"/>
        <end position="88"/>
    </location>
</feature>
<feature type="non-terminal residue" evidence="2">
    <location>
        <position position="1"/>
    </location>
</feature>
<feature type="transmembrane region" description="Helical" evidence="1">
    <location>
        <begin position="35"/>
        <end position="59"/>
    </location>
</feature>
<name>A0AAV5WVK3_9BILA</name>
<dbReference type="InterPro" id="IPR019426">
    <property type="entry name" value="7TM_GPCR_serpentine_rcpt_Srv"/>
</dbReference>
<evidence type="ECO:0008006" key="4">
    <source>
        <dbReference type="Google" id="ProtNLM"/>
    </source>
</evidence>
<evidence type="ECO:0000256" key="1">
    <source>
        <dbReference type="SAM" id="Phobius"/>
    </source>
</evidence>
<dbReference type="PANTHER" id="PTHR31552:SF31">
    <property type="entry name" value="SERPENTINE RECEPTOR CLASS GAMMA"/>
    <property type="match status" value="1"/>
</dbReference>
<organism evidence="2 3">
    <name type="scientific">Pristionchus fissidentatus</name>
    <dbReference type="NCBI Taxonomy" id="1538716"/>
    <lineage>
        <taxon>Eukaryota</taxon>
        <taxon>Metazoa</taxon>
        <taxon>Ecdysozoa</taxon>
        <taxon>Nematoda</taxon>
        <taxon>Chromadorea</taxon>
        <taxon>Rhabditida</taxon>
        <taxon>Rhabditina</taxon>
        <taxon>Diplogasteromorpha</taxon>
        <taxon>Diplogasteroidea</taxon>
        <taxon>Neodiplogasteridae</taxon>
        <taxon>Pristionchus</taxon>
    </lineage>
</organism>
<evidence type="ECO:0000313" key="3">
    <source>
        <dbReference type="Proteomes" id="UP001432322"/>
    </source>
</evidence>